<comment type="catalytic activity">
    <reaction evidence="1">
        <text>a phosphate monoester + H2O = an alcohol + phosphate</text>
        <dbReference type="Rhea" id="RHEA:15017"/>
        <dbReference type="ChEBI" id="CHEBI:15377"/>
        <dbReference type="ChEBI" id="CHEBI:30879"/>
        <dbReference type="ChEBI" id="CHEBI:43474"/>
        <dbReference type="ChEBI" id="CHEBI:67140"/>
        <dbReference type="EC" id="3.1.3.2"/>
    </reaction>
</comment>
<evidence type="ECO:0000313" key="4">
    <source>
        <dbReference type="Proteomes" id="UP000788426"/>
    </source>
</evidence>
<gene>
    <name evidence="3" type="ORF">KZO38_01880</name>
</gene>
<evidence type="ECO:0000259" key="2">
    <source>
        <dbReference type="SMART" id="SM00014"/>
    </source>
</evidence>
<keyword evidence="4" id="KW-1185">Reference proteome</keyword>
<proteinExistence type="inferred from homology"/>
<feature type="domain" description="Phosphatidic acid phosphatase type 2/haloperoxidase" evidence="2">
    <location>
        <begin position="105"/>
        <end position="219"/>
    </location>
</feature>
<reference evidence="3 4" key="1">
    <citation type="submission" date="2021-07" db="EMBL/GenBank/DDBJ databases">
        <title>Genomic diversity and antimicrobial resistance of Prevotella spp. isolated from chronic lung disease airways.</title>
        <authorList>
            <person name="Webb K.A."/>
            <person name="Olagoke O.S."/>
            <person name="Baird T."/>
            <person name="Neill J."/>
            <person name="Pham A."/>
            <person name="Wells T.J."/>
            <person name="Ramsay K.A."/>
            <person name="Bell S.C."/>
            <person name="Sarovich D.S."/>
            <person name="Price E.P."/>
        </authorList>
    </citation>
    <scope>NUCLEOTIDE SEQUENCE [LARGE SCALE GENOMIC DNA]</scope>
    <source>
        <strain evidence="3 4">SCHI0011.S.12</strain>
    </source>
</reference>
<dbReference type="RefSeq" id="WP_219479528.1">
    <property type="nucleotide sequence ID" value="NZ_JABZTH010000015.1"/>
</dbReference>
<comment type="caution">
    <text evidence="3">The sequence shown here is derived from an EMBL/GenBank/DDBJ whole genome shotgun (WGS) entry which is preliminary data.</text>
</comment>
<protein>
    <recommendedName>
        <fullName evidence="1">Acid phosphatase</fullName>
        <ecNumber evidence="1">3.1.3.2</ecNumber>
    </recommendedName>
</protein>
<dbReference type="PIRSF" id="PIRSF000897">
    <property type="entry name" value="Acid_Ptase_ClsA"/>
    <property type="match status" value="1"/>
</dbReference>
<accession>A0ABS6YAB7</accession>
<evidence type="ECO:0000256" key="1">
    <source>
        <dbReference type="PIRNR" id="PIRNR000897"/>
    </source>
</evidence>
<dbReference type="SMART" id="SM00014">
    <property type="entry name" value="acidPPc"/>
    <property type="match status" value="1"/>
</dbReference>
<comment type="similarity">
    <text evidence="1">Belongs to the class A bacterial acid phosphatase family.</text>
</comment>
<keyword evidence="1" id="KW-0378">Hydrolase</keyword>
<evidence type="ECO:0000313" key="3">
    <source>
        <dbReference type="EMBL" id="MBW4768520.1"/>
    </source>
</evidence>
<dbReference type="Proteomes" id="UP000788426">
    <property type="component" value="Unassembled WGS sequence"/>
</dbReference>
<organism evidence="3 4">
    <name type="scientific">Hoylesella nanceiensis</name>
    <dbReference type="NCBI Taxonomy" id="425941"/>
    <lineage>
        <taxon>Bacteria</taxon>
        <taxon>Pseudomonadati</taxon>
        <taxon>Bacteroidota</taxon>
        <taxon>Bacteroidia</taxon>
        <taxon>Bacteroidales</taxon>
        <taxon>Prevotellaceae</taxon>
        <taxon>Hoylesella</taxon>
    </lineage>
</organism>
<dbReference type="EMBL" id="JAHXCT010000001">
    <property type="protein sequence ID" value="MBW4768520.1"/>
    <property type="molecule type" value="Genomic_DNA"/>
</dbReference>
<dbReference type="EC" id="3.1.3.2" evidence="1"/>
<dbReference type="CDD" id="cd03397">
    <property type="entry name" value="PAP2_acid_phosphatase"/>
    <property type="match status" value="1"/>
</dbReference>
<name>A0ABS6YAB7_9BACT</name>
<dbReference type="InterPro" id="IPR001011">
    <property type="entry name" value="Acid_Pase_classA_bac"/>
</dbReference>
<dbReference type="Pfam" id="PF01569">
    <property type="entry name" value="PAP2"/>
    <property type="match status" value="1"/>
</dbReference>
<sequence>MMGILAVCFIASSPNVAFSQAKNNKYPSFLSVKDLPDGVKYLPAPPDTSSVAFLNDFSRYQWGKSIRNSKRGEQAIDDATQTAESLARQFSEAFGLEISQTATPQIFYLLSLLNSDCGYATQTAKHHYMRKRPFVQFHETTSIPAKESHYRNTGSYPSGHSATGWGIALVLSEINPARQEEILKRGYEIGESRVIAGFHYQSDVDNARLAGSAAVARLHADKTFMKQLQKAKDEFTRLSK</sequence>
<dbReference type="InterPro" id="IPR000326">
    <property type="entry name" value="PAP2/HPO"/>
</dbReference>